<protein>
    <recommendedName>
        <fullName evidence="4">Copper resistance protein D domain-containing protein</fullName>
    </recommendedName>
</protein>
<evidence type="ECO:0000313" key="2">
    <source>
        <dbReference type="EMBL" id="KPV45791.1"/>
    </source>
</evidence>
<evidence type="ECO:0000313" key="3">
    <source>
        <dbReference type="Proteomes" id="UP000050509"/>
    </source>
</evidence>
<evidence type="ECO:0000256" key="1">
    <source>
        <dbReference type="SAM" id="Phobius"/>
    </source>
</evidence>
<proteinExistence type="predicted"/>
<keyword evidence="1" id="KW-0472">Membrane</keyword>
<dbReference type="AlphaFoldDB" id="A0A0P9GWS0"/>
<gene>
    <name evidence="2" type="ORF">SE17_44050</name>
</gene>
<feature type="non-terminal residue" evidence="2">
    <location>
        <position position="170"/>
    </location>
</feature>
<reference evidence="2 3" key="1">
    <citation type="submission" date="2015-09" db="EMBL/GenBank/DDBJ databases">
        <title>Draft genome sequence of Kouleothrix aurantiaca JCM 19913.</title>
        <authorList>
            <person name="Hemp J."/>
        </authorList>
    </citation>
    <scope>NUCLEOTIDE SEQUENCE [LARGE SCALE GENOMIC DNA]</scope>
    <source>
        <strain evidence="2 3">COM-B</strain>
    </source>
</reference>
<organism evidence="2 3">
    <name type="scientific">Kouleothrix aurantiaca</name>
    <dbReference type="NCBI Taxonomy" id="186479"/>
    <lineage>
        <taxon>Bacteria</taxon>
        <taxon>Bacillati</taxon>
        <taxon>Chloroflexota</taxon>
        <taxon>Chloroflexia</taxon>
        <taxon>Chloroflexales</taxon>
        <taxon>Roseiflexineae</taxon>
        <taxon>Roseiflexaceae</taxon>
        <taxon>Kouleothrix</taxon>
    </lineage>
</organism>
<evidence type="ECO:0008006" key="4">
    <source>
        <dbReference type="Google" id="ProtNLM"/>
    </source>
</evidence>
<accession>A0A0P9GWS0</accession>
<keyword evidence="3" id="KW-1185">Reference proteome</keyword>
<dbReference type="EMBL" id="LJCR01003711">
    <property type="protein sequence ID" value="KPV45791.1"/>
    <property type="molecule type" value="Genomic_DNA"/>
</dbReference>
<feature type="transmembrane region" description="Helical" evidence="1">
    <location>
        <begin position="98"/>
        <end position="122"/>
    </location>
</feature>
<feature type="transmembrane region" description="Helical" evidence="1">
    <location>
        <begin position="142"/>
        <end position="159"/>
    </location>
</feature>
<name>A0A0P9GWS0_9CHLR</name>
<keyword evidence="1" id="KW-0812">Transmembrane</keyword>
<sequence>MYRLRWRALSNTDLHATNGLIVFGVQHAATASAAPAFEATPSPLEVALRWADLGGLLVLAGALALALLVLPRAARALPALAEPSADLRPRLLALAERAGMLALLSGLALLLVQSFVVAGPGVGSTLAGVWQIMSGTGYGHGWLLRQIALVALGLALPLARRSQGRPAILG</sequence>
<dbReference type="Proteomes" id="UP000050509">
    <property type="component" value="Unassembled WGS sequence"/>
</dbReference>
<keyword evidence="1" id="KW-1133">Transmembrane helix</keyword>
<feature type="transmembrane region" description="Helical" evidence="1">
    <location>
        <begin position="49"/>
        <end position="70"/>
    </location>
</feature>
<comment type="caution">
    <text evidence="2">The sequence shown here is derived from an EMBL/GenBank/DDBJ whole genome shotgun (WGS) entry which is preliminary data.</text>
</comment>